<dbReference type="SUPFAM" id="SSF50630">
    <property type="entry name" value="Acid proteases"/>
    <property type="match status" value="1"/>
</dbReference>
<dbReference type="InterPro" id="IPR021109">
    <property type="entry name" value="Peptidase_aspartic_dom_sf"/>
</dbReference>
<evidence type="ECO:0000256" key="7">
    <source>
        <dbReference type="PIRSR" id="PIRSR601461-1"/>
    </source>
</evidence>
<dbReference type="GO" id="GO:0006508">
    <property type="term" value="P:proteolysis"/>
    <property type="evidence" value="ECO:0007669"/>
    <property type="project" value="UniProtKB-KW"/>
</dbReference>
<feature type="disulfide bond" evidence="8">
    <location>
        <begin position="218"/>
        <end position="222"/>
    </location>
</feature>
<evidence type="ECO:0000256" key="2">
    <source>
        <dbReference type="ARBA" id="ARBA00022670"/>
    </source>
</evidence>
<evidence type="ECO:0000313" key="14">
    <source>
        <dbReference type="Proteomes" id="UP000053201"/>
    </source>
</evidence>
<dbReference type="GeneID" id="27684008"/>
<dbReference type="InterPro" id="IPR033121">
    <property type="entry name" value="PEPTIDASE_A1"/>
</dbReference>
<dbReference type="VEuPathDB" id="FungiDB:SPPG_00268"/>
<accession>A0A0L0HTV9</accession>
<dbReference type="FunFam" id="2.40.70.10:FF:000008">
    <property type="entry name" value="Cathepsin D"/>
    <property type="match status" value="1"/>
</dbReference>
<dbReference type="InterPro" id="IPR001969">
    <property type="entry name" value="Aspartic_peptidase_AS"/>
</dbReference>
<dbReference type="AlphaFoldDB" id="A0A0L0HTV9"/>
<feature type="active site" evidence="7">
    <location>
        <position position="205"/>
    </location>
</feature>
<feature type="active site" evidence="7">
    <location>
        <position position="407"/>
    </location>
</feature>
<feature type="domain" description="Peptidase A1" evidence="12">
    <location>
        <begin position="187"/>
        <end position="526"/>
    </location>
</feature>
<dbReference type="OrthoDB" id="2747330at2759"/>
<feature type="signal peptide" evidence="11">
    <location>
        <begin position="1"/>
        <end position="18"/>
    </location>
</feature>
<keyword evidence="2 9" id="KW-0645">Protease</keyword>
<dbReference type="PANTHER" id="PTHR47966:SF51">
    <property type="entry name" value="BETA-SITE APP-CLEAVING ENZYME, ISOFORM A-RELATED"/>
    <property type="match status" value="1"/>
</dbReference>
<evidence type="ECO:0000313" key="13">
    <source>
        <dbReference type="EMBL" id="KND04543.1"/>
    </source>
</evidence>
<evidence type="ECO:0000256" key="6">
    <source>
        <dbReference type="ARBA" id="ARBA00023157"/>
    </source>
</evidence>
<dbReference type="STRING" id="645134.A0A0L0HTV9"/>
<keyword evidence="4 9" id="KW-0378">Hydrolase</keyword>
<feature type="region of interest" description="Disordered" evidence="10">
    <location>
        <begin position="145"/>
        <end position="167"/>
    </location>
</feature>
<dbReference type="PANTHER" id="PTHR47966">
    <property type="entry name" value="BETA-SITE APP-CLEAVING ENZYME, ISOFORM A-RELATED"/>
    <property type="match status" value="1"/>
</dbReference>
<proteinExistence type="inferred from homology"/>
<comment type="similarity">
    <text evidence="1 9">Belongs to the peptidase A1 family.</text>
</comment>
<dbReference type="InParanoid" id="A0A0L0HTV9"/>
<dbReference type="InterPro" id="IPR001461">
    <property type="entry name" value="Aspartic_peptidase_A1"/>
</dbReference>
<dbReference type="GO" id="GO:0004190">
    <property type="term" value="F:aspartic-type endopeptidase activity"/>
    <property type="evidence" value="ECO:0007669"/>
    <property type="project" value="UniProtKB-KW"/>
</dbReference>
<dbReference type="PROSITE" id="PS00141">
    <property type="entry name" value="ASP_PROTEASE"/>
    <property type="match status" value="2"/>
</dbReference>
<dbReference type="PROSITE" id="PS51767">
    <property type="entry name" value="PEPTIDASE_A1"/>
    <property type="match status" value="1"/>
</dbReference>
<evidence type="ECO:0000256" key="3">
    <source>
        <dbReference type="ARBA" id="ARBA00022750"/>
    </source>
</evidence>
<evidence type="ECO:0000259" key="12">
    <source>
        <dbReference type="PROSITE" id="PS51767"/>
    </source>
</evidence>
<dbReference type="OMA" id="GFFAFPC"/>
<keyword evidence="6 8" id="KW-1015">Disulfide bond</keyword>
<evidence type="ECO:0000256" key="10">
    <source>
        <dbReference type="SAM" id="MobiDB-lite"/>
    </source>
</evidence>
<dbReference type="RefSeq" id="XP_016612582.1">
    <property type="nucleotide sequence ID" value="XM_016748599.1"/>
</dbReference>
<keyword evidence="14" id="KW-1185">Reference proteome</keyword>
<dbReference type="Pfam" id="PF00026">
    <property type="entry name" value="Asp"/>
    <property type="match status" value="1"/>
</dbReference>
<keyword evidence="3 9" id="KW-0064">Aspartyl protease</keyword>
<dbReference type="CDD" id="cd05471">
    <property type="entry name" value="pepsin_like"/>
    <property type="match status" value="1"/>
</dbReference>
<reference evidence="13 14" key="1">
    <citation type="submission" date="2009-08" db="EMBL/GenBank/DDBJ databases">
        <title>The Genome Sequence of Spizellomyces punctatus strain DAOM BR117.</title>
        <authorList>
            <consortium name="The Broad Institute Genome Sequencing Platform"/>
            <person name="Russ C."/>
            <person name="Cuomo C."/>
            <person name="Shea T."/>
            <person name="Young S.K."/>
            <person name="Zeng Q."/>
            <person name="Koehrsen M."/>
            <person name="Haas B."/>
            <person name="Borodovsky M."/>
            <person name="Guigo R."/>
            <person name="Alvarado L."/>
            <person name="Berlin A."/>
            <person name="Bochicchio J."/>
            <person name="Borenstein D."/>
            <person name="Chapman S."/>
            <person name="Chen Z."/>
            <person name="Engels R."/>
            <person name="Freedman E."/>
            <person name="Gellesch M."/>
            <person name="Goldberg J."/>
            <person name="Griggs A."/>
            <person name="Gujja S."/>
            <person name="Heiman D."/>
            <person name="Hepburn T."/>
            <person name="Howarth C."/>
            <person name="Jen D."/>
            <person name="Larson L."/>
            <person name="Lewis B."/>
            <person name="Mehta T."/>
            <person name="Park D."/>
            <person name="Pearson M."/>
            <person name="Roberts A."/>
            <person name="Saif S."/>
            <person name="Shenoy N."/>
            <person name="Sisk P."/>
            <person name="Stolte C."/>
            <person name="Sykes S."/>
            <person name="Thomson T."/>
            <person name="Walk T."/>
            <person name="White J."/>
            <person name="Yandava C."/>
            <person name="Burger G."/>
            <person name="Gray M.W."/>
            <person name="Holland P.W.H."/>
            <person name="King N."/>
            <person name="Lang F.B.F."/>
            <person name="Roger A.J."/>
            <person name="Ruiz-Trillo I."/>
            <person name="Lander E."/>
            <person name="Nusbaum C."/>
        </authorList>
    </citation>
    <scope>NUCLEOTIDE SEQUENCE [LARGE SCALE GENOMIC DNA]</scope>
    <source>
        <strain evidence="13 14">DAOM BR117</strain>
    </source>
</reference>
<keyword evidence="11" id="KW-0732">Signal</keyword>
<evidence type="ECO:0000256" key="1">
    <source>
        <dbReference type="ARBA" id="ARBA00007447"/>
    </source>
</evidence>
<dbReference type="Gene3D" id="2.40.70.10">
    <property type="entry name" value="Acid Proteases"/>
    <property type="match status" value="2"/>
</dbReference>
<dbReference type="FunCoup" id="A0A0L0HTV9">
    <property type="interactions" value="42"/>
</dbReference>
<name>A0A0L0HTV9_SPIPD</name>
<feature type="chain" id="PRO_5005540358" description="Peptidase A1 domain-containing protein" evidence="11">
    <location>
        <begin position="19"/>
        <end position="530"/>
    </location>
</feature>
<evidence type="ECO:0000256" key="5">
    <source>
        <dbReference type="ARBA" id="ARBA00023145"/>
    </source>
</evidence>
<evidence type="ECO:0000256" key="8">
    <source>
        <dbReference type="PIRSR" id="PIRSR601461-2"/>
    </source>
</evidence>
<dbReference type="EMBL" id="KQ257450">
    <property type="protein sequence ID" value="KND04543.1"/>
    <property type="molecule type" value="Genomic_DNA"/>
</dbReference>
<sequence length="530" mass="57381">MWMHLQQYALPLLGAAVAATLVGQNPAGADVLAGGSGDAPTGPAIIPMIRHPEGRLAFRRSLLRRSDDGLVTLKEDVTAEDIAKAMASLHFVEKNVTAGIPEAADDLIQNLRARDEGGTTDVDGDPDYIGEPDEDEMLQYYVGEEDEDEPPLNLRRRGMGESKSRRQYVAPSTPNVADISNNYDTMYYTSILVGTPGKWFSVVIDTGSADLWIPSMKCGSPCSQRRRYDATQSRTAYQLGIPVTTYYSLGSASGSVVTDYVRIGNLIATSQVFIQADQMNNVQPANVDGLLGLSFSSLSWANSVVPDNLVGKSSIIENLYYGRKLQQPAFGVWLDKYVSWSAAPGSTVGGELALGSTTGNPARYTGPITWLSVPNTANWWHVQLNGIAGPDGVNLVPSGRAIRGIVDTGTTLIVVDYAVAARLNGLLGAYGAGVRGLWAVSCNKAKNSGVKITFTLQGNKFTLDAADLPTRVWPDDPNTCYAPFQARQNQDVTDKWILGEVFLRKYYQIYDYNVQSNSLQPRVGLALAKH</sequence>
<evidence type="ECO:0000256" key="11">
    <source>
        <dbReference type="SAM" id="SignalP"/>
    </source>
</evidence>
<dbReference type="PRINTS" id="PR00792">
    <property type="entry name" value="PEPSIN"/>
</dbReference>
<protein>
    <recommendedName>
        <fullName evidence="12">Peptidase A1 domain-containing protein</fullName>
    </recommendedName>
</protein>
<dbReference type="eggNOG" id="KOG1339">
    <property type="taxonomic scope" value="Eukaryota"/>
</dbReference>
<gene>
    <name evidence="13" type="ORF">SPPG_00268</name>
</gene>
<dbReference type="Proteomes" id="UP000053201">
    <property type="component" value="Unassembled WGS sequence"/>
</dbReference>
<organism evidence="13 14">
    <name type="scientific">Spizellomyces punctatus (strain DAOM BR117)</name>
    <dbReference type="NCBI Taxonomy" id="645134"/>
    <lineage>
        <taxon>Eukaryota</taxon>
        <taxon>Fungi</taxon>
        <taxon>Fungi incertae sedis</taxon>
        <taxon>Chytridiomycota</taxon>
        <taxon>Chytridiomycota incertae sedis</taxon>
        <taxon>Chytridiomycetes</taxon>
        <taxon>Spizellomycetales</taxon>
        <taxon>Spizellomycetaceae</taxon>
        <taxon>Spizellomyces</taxon>
    </lineage>
</organism>
<evidence type="ECO:0000256" key="9">
    <source>
        <dbReference type="RuleBase" id="RU000454"/>
    </source>
</evidence>
<evidence type="ECO:0000256" key="4">
    <source>
        <dbReference type="ARBA" id="ARBA00022801"/>
    </source>
</evidence>
<keyword evidence="5" id="KW-0865">Zymogen</keyword>
<dbReference type="InterPro" id="IPR034164">
    <property type="entry name" value="Pepsin-like_dom"/>
</dbReference>